<dbReference type="PANTHER" id="PTHR30092:SF0">
    <property type="entry name" value="INNER MEMBRANE PROTEIN CRED"/>
    <property type="match status" value="1"/>
</dbReference>
<keyword evidence="1" id="KW-0812">Transmembrane</keyword>
<accession>A0A317C7Y8</accession>
<dbReference type="OrthoDB" id="9791851at2"/>
<feature type="transmembrane region" description="Helical" evidence="1">
    <location>
        <begin position="386"/>
        <end position="406"/>
    </location>
</feature>
<dbReference type="AlphaFoldDB" id="A0A317C7Y8"/>
<keyword evidence="1" id="KW-0472">Membrane</keyword>
<comment type="caution">
    <text evidence="2">The sequence shown here is derived from an EMBL/GenBank/DDBJ whole genome shotgun (WGS) entry which is preliminary data.</text>
</comment>
<dbReference type="NCBIfam" id="NF008712">
    <property type="entry name" value="PRK11715.1-1"/>
    <property type="match status" value="1"/>
</dbReference>
<gene>
    <name evidence="2" type="ORF">DKW60_21225</name>
</gene>
<feature type="transmembrane region" description="Helical" evidence="1">
    <location>
        <begin position="332"/>
        <end position="351"/>
    </location>
</feature>
<reference evidence="2 3" key="1">
    <citation type="submission" date="2018-05" db="EMBL/GenBank/DDBJ databases">
        <title>Leucothrix arctica sp. nov., isolated from Arctic seawater.</title>
        <authorList>
            <person name="Choi A."/>
            <person name="Baek K."/>
        </authorList>
    </citation>
    <scope>NUCLEOTIDE SEQUENCE [LARGE SCALE GENOMIC DNA]</scope>
    <source>
        <strain evidence="2 3">JCM 18388</strain>
    </source>
</reference>
<evidence type="ECO:0000256" key="1">
    <source>
        <dbReference type="SAM" id="Phobius"/>
    </source>
</evidence>
<dbReference type="EMBL" id="QGKM01000090">
    <property type="protein sequence ID" value="PWQ92420.1"/>
    <property type="molecule type" value="Genomic_DNA"/>
</dbReference>
<feature type="transmembrane region" description="Helical" evidence="1">
    <location>
        <begin position="412"/>
        <end position="430"/>
    </location>
</feature>
<dbReference type="PIRSF" id="PIRSF004548">
    <property type="entry name" value="CreD"/>
    <property type="match status" value="1"/>
</dbReference>
<keyword evidence="3" id="KW-1185">Reference proteome</keyword>
<dbReference type="PANTHER" id="PTHR30092">
    <property type="entry name" value="INNER MEMBRANE PROTEIN CRED"/>
    <property type="match status" value="1"/>
</dbReference>
<feature type="transmembrane region" description="Helical" evidence="1">
    <location>
        <begin position="435"/>
        <end position="454"/>
    </location>
</feature>
<evidence type="ECO:0000313" key="2">
    <source>
        <dbReference type="EMBL" id="PWQ92420.1"/>
    </source>
</evidence>
<name>A0A317C7Y8_9GAMM</name>
<protein>
    <submittedName>
        <fullName evidence="2">Cell envelope integrity protein CreD</fullName>
    </submittedName>
</protein>
<dbReference type="Proteomes" id="UP000245539">
    <property type="component" value="Unassembled WGS sequence"/>
</dbReference>
<feature type="transmembrane region" description="Helical" evidence="1">
    <location>
        <begin position="27"/>
        <end position="48"/>
    </location>
</feature>
<evidence type="ECO:0000313" key="3">
    <source>
        <dbReference type="Proteomes" id="UP000245539"/>
    </source>
</evidence>
<feature type="transmembrane region" description="Helical" evidence="1">
    <location>
        <begin position="357"/>
        <end position="374"/>
    </location>
</feature>
<dbReference type="InterPro" id="IPR010364">
    <property type="entry name" value="Uncharacterised_IM_CreD"/>
</dbReference>
<proteinExistence type="predicted"/>
<organism evidence="2 3">
    <name type="scientific">Leucothrix pacifica</name>
    <dbReference type="NCBI Taxonomy" id="1247513"/>
    <lineage>
        <taxon>Bacteria</taxon>
        <taxon>Pseudomonadati</taxon>
        <taxon>Pseudomonadota</taxon>
        <taxon>Gammaproteobacteria</taxon>
        <taxon>Thiotrichales</taxon>
        <taxon>Thiotrichaceae</taxon>
        <taxon>Leucothrix</taxon>
    </lineage>
</organism>
<dbReference type="GO" id="GO:0005886">
    <property type="term" value="C:plasma membrane"/>
    <property type="evidence" value="ECO:0007669"/>
    <property type="project" value="TreeGrafter"/>
</dbReference>
<sequence length="462" mass="51987">MRQTQSMDTQSTKETPTGKLESVRYSLGFRSILIGFIAAAMLLPLFMAKQVVSDRTYYYRTAISSIAKTWGTQQVIAGPVLVVPYTEHIINIDTVTDDKGETKTISRDVFNNKTMVLLPKQLNIDAEVIEKHRKRGIYDALVYQAQIEMTGTFDLGTLPDKTSSKNDIQWKNAWLAVGVSDTKAIDETFPLRWNNDASSPLMPGTMLPNLLPQGFHVKMKDLEREIVLPKFRIKFNVNGSEGLSFAPVGETSTANIHSGWPHPSFIGDIPPVKSDVKANGFDAHWRVPNIARNYPQQWLLGEEKHDLYALKSGVKLFTPISLYAKIERAVKYGVLFVGLTFLTFLIFEITTKTRFHVIQYGLIGLALSMFYIILLSLAEQITFRMAYLYAATATVSIITLYTIAILKSFGRVMLILLFLSSLYAVLYFILQMEDYALLAGAGTMMLIIMVLMFATRNLEHDS</sequence>
<dbReference type="Pfam" id="PF06123">
    <property type="entry name" value="CreD"/>
    <property type="match status" value="1"/>
</dbReference>
<keyword evidence="1" id="KW-1133">Transmembrane helix</keyword>